<dbReference type="Gene3D" id="6.10.250.730">
    <property type="match status" value="1"/>
</dbReference>
<sequence>MDDDRQPFGSPVRVRIGADNTIRDVKTVKGACECLTDWPQAKRGQLYREAFETCNAVLAGERSAEDARAAFVAAAEESGLLANR</sequence>
<dbReference type="Pfam" id="PF06169">
    <property type="entry name" value="DUF982"/>
    <property type="match status" value="1"/>
</dbReference>
<evidence type="ECO:0000313" key="2">
    <source>
        <dbReference type="Proteomes" id="UP000281647"/>
    </source>
</evidence>
<keyword evidence="2" id="KW-1185">Reference proteome</keyword>
<dbReference type="EMBL" id="RKST01000018">
    <property type="protein sequence ID" value="RUM96542.1"/>
    <property type="molecule type" value="Genomic_DNA"/>
</dbReference>
<dbReference type="AlphaFoldDB" id="A0A432V3C9"/>
<accession>A0A432V3C9</accession>
<dbReference type="InterPro" id="IPR010385">
    <property type="entry name" value="DUF982"/>
</dbReference>
<gene>
    <name evidence="1" type="ORF">EET67_17435</name>
</gene>
<name>A0A432V3C9_9HYPH</name>
<dbReference type="RefSeq" id="WP_128627822.1">
    <property type="nucleotide sequence ID" value="NZ_RKST01000018.1"/>
</dbReference>
<reference evidence="1 2" key="1">
    <citation type="submission" date="2018-11" db="EMBL/GenBank/DDBJ databases">
        <title>Pseudaminobacter arsenicus sp. nov., an arsenic-resistant bacterium isolated from arsenic-rich aquifers.</title>
        <authorList>
            <person name="Mu Y."/>
        </authorList>
    </citation>
    <scope>NUCLEOTIDE SEQUENCE [LARGE SCALE GENOMIC DNA]</scope>
    <source>
        <strain evidence="1 2">CB3</strain>
    </source>
</reference>
<evidence type="ECO:0000313" key="1">
    <source>
        <dbReference type="EMBL" id="RUM96542.1"/>
    </source>
</evidence>
<dbReference type="Proteomes" id="UP000281647">
    <property type="component" value="Unassembled WGS sequence"/>
</dbReference>
<organism evidence="1 2">
    <name type="scientific">Borborobacter arsenicus</name>
    <dbReference type="NCBI Taxonomy" id="1851146"/>
    <lineage>
        <taxon>Bacteria</taxon>
        <taxon>Pseudomonadati</taxon>
        <taxon>Pseudomonadota</taxon>
        <taxon>Alphaproteobacteria</taxon>
        <taxon>Hyphomicrobiales</taxon>
        <taxon>Phyllobacteriaceae</taxon>
        <taxon>Borborobacter</taxon>
    </lineage>
</organism>
<proteinExistence type="predicted"/>
<protein>
    <submittedName>
        <fullName evidence="1">DUF982 domain-containing protein</fullName>
    </submittedName>
</protein>
<comment type="caution">
    <text evidence="1">The sequence shown here is derived from an EMBL/GenBank/DDBJ whole genome shotgun (WGS) entry which is preliminary data.</text>
</comment>
<dbReference type="OrthoDB" id="8083284at2"/>